<name>A0A7L8AE95_9FLAO</name>
<reference evidence="3 4" key="1">
    <citation type="journal article" date="2016" name="Int. J. Syst. Evol. Microbiol.">
        <title>Polaribacter haliotis sp. nov., isolated from the gut of abalone Haliotis discus hannai.</title>
        <authorList>
            <person name="Kim Y.O."/>
            <person name="Park I.S."/>
            <person name="Park S."/>
            <person name="Nam B.H."/>
            <person name="Park J.M."/>
            <person name="Kim D.G."/>
            <person name="Yoon J.H."/>
        </authorList>
    </citation>
    <scope>NUCLEOTIDE SEQUENCE [LARGE SCALE GENOMIC DNA]</scope>
    <source>
        <strain evidence="3 4">KCTC 52418</strain>
    </source>
</reference>
<evidence type="ECO:0000313" key="4">
    <source>
        <dbReference type="Proteomes" id="UP000516764"/>
    </source>
</evidence>
<accession>A0A7L8AE95</accession>
<dbReference type="EMBL" id="CP061813">
    <property type="protein sequence ID" value="QOD60254.1"/>
    <property type="molecule type" value="Genomic_DNA"/>
</dbReference>
<keyword evidence="1" id="KW-0677">Repeat</keyword>
<dbReference type="InterPro" id="IPR016024">
    <property type="entry name" value="ARM-type_fold"/>
</dbReference>
<gene>
    <name evidence="3" type="ORF">H9I45_13015</name>
</gene>
<keyword evidence="2" id="KW-1133">Transmembrane helix</keyword>
<keyword evidence="4" id="KW-1185">Reference proteome</keyword>
<evidence type="ECO:0000256" key="2">
    <source>
        <dbReference type="SAM" id="Phobius"/>
    </source>
</evidence>
<dbReference type="InterPro" id="IPR000357">
    <property type="entry name" value="HEAT"/>
</dbReference>
<dbReference type="RefSeq" id="WP_088353889.1">
    <property type="nucleotide sequence ID" value="NZ_CP061813.1"/>
</dbReference>
<feature type="transmembrane region" description="Helical" evidence="2">
    <location>
        <begin position="90"/>
        <end position="109"/>
    </location>
</feature>
<organism evidence="3 4">
    <name type="scientific">Polaribacter haliotis</name>
    <dbReference type="NCBI Taxonomy" id="1888915"/>
    <lineage>
        <taxon>Bacteria</taxon>
        <taxon>Pseudomonadati</taxon>
        <taxon>Bacteroidota</taxon>
        <taxon>Flavobacteriia</taxon>
        <taxon>Flavobacteriales</taxon>
        <taxon>Flavobacteriaceae</taxon>
    </lineage>
</organism>
<dbReference type="InterPro" id="IPR041916">
    <property type="entry name" value="Anti_sigma_zinc_sf"/>
</dbReference>
<evidence type="ECO:0000313" key="3">
    <source>
        <dbReference type="EMBL" id="QOD60254.1"/>
    </source>
</evidence>
<sequence length="253" mass="28526">MKCTDIQHKFTGFLNKSLSEVANSEVKEHLKSCTNCNKELEEMKSFLAVLDSQEMETPSANLRDNFNKMLAQEIETATPKVIQLKPQQDWISYLKVAASIVIIIGAFLFGKHQSNITQIASVKNENQKQVLALLENSSASKRILGVSDAEEFTKKDTKIIEALINRLFFDKNANVRLAAAETLSKFSSEIIVRDALIKSLETDENSSVQIELIQILAKIQEKRAIESMQKLLKNEETPLYVKQQVELNLPSLL</sequence>
<dbReference type="KEGG" id="phal:H9I45_13015"/>
<protein>
    <submittedName>
        <fullName evidence="3">HEAT repeat domain-containing protein</fullName>
    </submittedName>
</protein>
<dbReference type="Pfam" id="PF02985">
    <property type="entry name" value="HEAT"/>
    <property type="match status" value="1"/>
</dbReference>
<evidence type="ECO:0000256" key="1">
    <source>
        <dbReference type="ARBA" id="ARBA00022737"/>
    </source>
</evidence>
<proteinExistence type="predicted"/>
<keyword evidence="2" id="KW-0812">Transmembrane</keyword>
<dbReference type="SUPFAM" id="SSF48371">
    <property type="entry name" value="ARM repeat"/>
    <property type="match status" value="1"/>
</dbReference>
<dbReference type="OrthoDB" id="662215at2"/>
<keyword evidence="2" id="KW-0472">Membrane</keyword>
<dbReference type="AlphaFoldDB" id="A0A7L8AE95"/>
<dbReference type="Gene3D" id="1.10.10.1320">
    <property type="entry name" value="Anti-sigma factor, zinc-finger domain"/>
    <property type="match status" value="1"/>
</dbReference>
<dbReference type="Gene3D" id="1.25.10.10">
    <property type="entry name" value="Leucine-rich Repeat Variant"/>
    <property type="match status" value="1"/>
</dbReference>
<dbReference type="InterPro" id="IPR011989">
    <property type="entry name" value="ARM-like"/>
</dbReference>
<dbReference type="Proteomes" id="UP000516764">
    <property type="component" value="Chromosome"/>
</dbReference>